<comment type="caution">
    <text evidence="1">The sequence shown here is derived from an EMBL/GenBank/DDBJ whole genome shotgun (WGS) entry which is preliminary data.</text>
</comment>
<proteinExistence type="predicted"/>
<evidence type="ECO:0000313" key="1">
    <source>
        <dbReference type="EMBL" id="GAA0580209.1"/>
    </source>
</evidence>
<name>A0ABN1F1T1_9PROT</name>
<evidence type="ECO:0000313" key="2">
    <source>
        <dbReference type="Proteomes" id="UP001501588"/>
    </source>
</evidence>
<organism evidence="1 2">
    <name type="scientific">Craurococcus roseus</name>
    <dbReference type="NCBI Taxonomy" id="77585"/>
    <lineage>
        <taxon>Bacteria</taxon>
        <taxon>Pseudomonadati</taxon>
        <taxon>Pseudomonadota</taxon>
        <taxon>Alphaproteobacteria</taxon>
        <taxon>Acetobacterales</taxon>
        <taxon>Acetobacteraceae</taxon>
        <taxon>Craurococcus</taxon>
    </lineage>
</organism>
<dbReference type="EMBL" id="BAAAFZ010000021">
    <property type="protein sequence ID" value="GAA0580209.1"/>
    <property type="molecule type" value="Genomic_DNA"/>
</dbReference>
<protein>
    <submittedName>
        <fullName evidence="1">Uncharacterized protein</fullName>
    </submittedName>
</protein>
<dbReference type="Proteomes" id="UP001501588">
    <property type="component" value="Unassembled WGS sequence"/>
</dbReference>
<keyword evidence="2" id="KW-1185">Reference proteome</keyword>
<sequence length="150" mass="15928">MEQDGVLEAVRSRWRVATLGFAAVLGAIDRHAWAQTAELVRFARGASGAEVRGAVVRGERALYSFQARGGQRMTLRIAALERDAVFQVYAPGAVPEIKASIPEVAGEALPGAGEGDDATRWTGVLLRTGAHLVVGSTRGNAAYRLTVSIR</sequence>
<accession>A0ABN1F1T1</accession>
<dbReference type="Gene3D" id="2.60.120.380">
    <property type="match status" value="1"/>
</dbReference>
<reference evidence="1 2" key="1">
    <citation type="journal article" date="2019" name="Int. J. Syst. Evol. Microbiol.">
        <title>The Global Catalogue of Microorganisms (GCM) 10K type strain sequencing project: providing services to taxonomists for standard genome sequencing and annotation.</title>
        <authorList>
            <consortium name="The Broad Institute Genomics Platform"/>
            <consortium name="The Broad Institute Genome Sequencing Center for Infectious Disease"/>
            <person name="Wu L."/>
            <person name="Ma J."/>
        </authorList>
    </citation>
    <scope>NUCLEOTIDE SEQUENCE [LARGE SCALE GENOMIC DNA]</scope>
    <source>
        <strain evidence="1 2">JCM 9933</strain>
    </source>
</reference>
<gene>
    <name evidence="1" type="ORF">GCM10009416_18220</name>
</gene>